<keyword evidence="4" id="KW-1185">Reference proteome</keyword>
<proteinExistence type="inferred from homology"/>
<gene>
    <name evidence="3" type="ORF">K9V48_09820</name>
</gene>
<evidence type="ECO:0000313" key="4">
    <source>
        <dbReference type="Proteomes" id="UP001165287"/>
    </source>
</evidence>
<dbReference type="Proteomes" id="UP001165287">
    <property type="component" value="Unassembled WGS sequence"/>
</dbReference>
<dbReference type="InterPro" id="IPR036162">
    <property type="entry name" value="Resolvase-like_N_sf"/>
</dbReference>
<organism evidence="3 4">
    <name type="scientific">Metabacillus rhizolycopersici</name>
    <dbReference type="NCBI Taxonomy" id="2875709"/>
    <lineage>
        <taxon>Bacteria</taxon>
        <taxon>Bacillati</taxon>
        <taxon>Bacillota</taxon>
        <taxon>Bacilli</taxon>
        <taxon>Bacillales</taxon>
        <taxon>Bacillaceae</taxon>
        <taxon>Metabacillus</taxon>
    </lineage>
</organism>
<protein>
    <submittedName>
        <fullName evidence="3">Recombinase family protein</fullName>
    </submittedName>
</protein>
<sequence>MKAIIYCRVSTDKEAQDTSIVRQREELERLAEIHNIDVVKVIEERHSGYDMDRDGIIEALAMIKDKHASMILVQDDTRLGRGHAKIALLHEIRKLDAKVFSLNEQGEPELSESDLMVLNILAAVEEFQRKLVNYKIKRGMNRAIENGYRPQDNLSNLDKGGGREKIDVPIEEILKLRSKKLTFHEIAATLRGVGYEVSKATVHRRYKEYNESLNHDNNGS</sequence>
<reference evidence="3" key="1">
    <citation type="submission" date="2024-05" db="EMBL/GenBank/DDBJ databases">
        <title>Metabacillus sp. nov., isolated from the rhizosphere soil of tomato plants.</title>
        <authorList>
            <person name="Ma R."/>
        </authorList>
    </citation>
    <scope>NUCLEOTIDE SEQUENCE</scope>
    <source>
        <strain evidence="3">DBTR6</strain>
    </source>
</reference>
<dbReference type="RefSeq" id="WP_224138756.1">
    <property type="nucleotide sequence ID" value="NZ_JAIQUM010000016.1"/>
</dbReference>
<dbReference type="Gene3D" id="3.40.50.1390">
    <property type="entry name" value="Resolvase, N-terminal catalytic domain"/>
    <property type="match status" value="1"/>
</dbReference>
<dbReference type="PANTHER" id="PTHR30461">
    <property type="entry name" value="DNA-INVERTASE FROM LAMBDOID PROPHAGE"/>
    <property type="match status" value="1"/>
</dbReference>
<dbReference type="PROSITE" id="PS51736">
    <property type="entry name" value="RECOMBINASES_3"/>
    <property type="match status" value="1"/>
</dbReference>
<name>A0ABS7UQG6_9BACI</name>
<dbReference type="InterPro" id="IPR050639">
    <property type="entry name" value="SSR_resolvase"/>
</dbReference>
<dbReference type="Pfam" id="PF00239">
    <property type="entry name" value="Resolvase"/>
    <property type="match status" value="1"/>
</dbReference>
<dbReference type="SMART" id="SM00857">
    <property type="entry name" value="Resolvase"/>
    <property type="match status" value="1"/>
</dbReference>
<feature type="domain" description="Resolvase/invertase-type recombinase catalytic" evidence="2">
    <location>
        <begin position="2"/>
        <end position="147"/>
    </location>
</feature>
<evidence type="ECO:0000259" key="2">
    <source>
        <dbReference type="PROSITE" id="PS51736"/>
    </source>
</evidence>
<evidence type="ECO:0000313" key="3">
    <source>
        <dbReference type="EMBL" id="MBZ5750538.1"/>
    </source>
</evidence>
<dbReference type="CDD" id="cd00338">
    <property type="entry name" value="Ser_Recombinase"/>
    <property type="match status" value="1"/>
</dbReference>
<dbReference type="InterPro" id="IPR006119">
    <property type="entry name" value="Resolv_N"/>
</dbReference>
<dbReference type="PANTHER" id="PTHR30461:SF26">
    <property type="entry name" value="RESOLVASE HOMOLOG YNEB"/>
    <property type="match status" value="1"/>
</dbReference>
<accession>A0ABS7UQG6</accession>
<comment type="caution">
    <text evidence="3">The sequence shown here is derived from an EMBL/GenBank/DDBJ whole genome shotgun (WGS) entry which is preliminary data.</text>
</comment>
<dbReference type="SUPFAM" id="SSF53041">
    <property type="entry name" value="Resolvase-like"/>
    <property type="match status" value="1"/>
</dbReference>
<dbReference type="EMBL" id="JAIQUM010000016">
    <property type="protein sequence ID" value="MBZ5750538.1"/>
    <property type="molecule type" value="Genomic_DNA"/>
</dbReference>
<comment type="similarity">
    <text evidence="1">Belongs to the site-specific recombinase resolvase family.</text>
</comment>
<evidence type="ECO:0000256" key="1">
    <source>
        <dbReference type="ARBA" id="ARBA00009913"/>
    </source>
</evidence>